<evidence type="ECO:0000313" key="1">
    <source>
        <dbReference type="EMBL" id="AGM11862.1"/>
    </source>
</evidence>
<evidence type="ECO:0000313" key="2">
    <source>
        <dbReference type="Proteomes" id="UP000204143"/>
    </source>
</evidence>
<gene>
    <name evidence="1" type="primary">76</name>
    <name evidence="1" type="ORF">HCTV2_76</name>
</gene>
<name>R4TMB1_9CAUD</name>
<dbReference type="Proteomes" id="UP000204143">
    <property type="component" value="Segment"/>
</dbReference>
<dbReference type="RefSeq" id="YP_008058438.1">
    <property type="nucleotide sequence ID" value="NC_021319.1"/>
</dbReference>
<keyword evidence="2" id="KW-1185">Reference proteome</keyword>
<dbReference type="EMBL" id="KC292028">
    <property type="protein sequence ID" value="AGM11862.1"/>
    <property type="molecule type" value="Genomic_DNA"/>
</dbReference>
<accession>R4TMB1</accession>
<protein>
    <submittedName>
        <fullName evidence="1">Uncharacterized protein</fullName>
    </submittedName>
</protein>
<organism evidence="1 2">
    <name type="scientific">Haloarcula californiae tailed virus 2</name>
    <dbReference type="NCBI Taxonomy" id="1273747"/>
    <lineage>
        <taxon>Viruses</taxon>
        <taxon>Duplodnaviria</taxon>
        <taxon>Heunggongvirae</taxon>
        <taxon>Uroviricota</taxon>
        <taxon>Caudoviricetes</taxon>
        <taxon>Saparoviridae</taxon>
        <taxon>Samsavirus</taxon>
        <taxon>Samsavirus crystalli</taxon>
        <taxon>Samsavirus HCTV2</taxon>
    </lineage>
</organism>
<proteinExistence type="predicted"/>
<reference evidence="1 2" key="1">
    <citation type="submission" date="2012-12" db="EMBL/GenBank/DDBJ databases">
        <authorList>
            <person name="Sencilo A."/>
            <person name="Jacobs-Sera D."/>
            <person name="Russell D.A."/>
            <person name="Ko C."/>
            <person name="Bowman C.A."/>
            <person name="Atanasova N."/>
            <person name="Osterlund E."/>
            <person name="Oksanen H.M."/>
            <person name="Bamford D.H."/>
            <person name="Hatfull G.F."/>
            <person name="Roine E."/>
            <person name="Hendrix R.W."/>
        </authorList>
    </citation>
    <scope>NUCLEOTIDE SEQUENCE [LARGE SCALE GENOMIC DNA]</scope>
</reference>
<dbReference type="GeneID" id="16193620"/>
<sequence length="52" mass="5631">MTALLTVNCPLLGSTGRLTRKYAGLYWRVSRCPITISAYGTDPNSRGSSPAR</sequence>
<dbReference type="KEGG" id="vg:16193620"/>